<feature type="transmembrane region" description="Helical" evidence="1">
    <location>
        <begin position="172"/>
        <end position="200"/>
    </location>
</feature>
<organism evidence="2 3">
    <name type="scientific">Actinidia rufa</name>
    <dbReference type="NCBI Taxonomy" id="165716"/>
    <lineage>
        <taxon>Eukaryota</taxon>
        <taxon>Viridiplantae</taxon>
        <taxon>Streptophyta</taxon>
        <taxon>Embryophyta</taxon>
        <taxon>Tracheophyta</taxon>
        <taxon>Spermatophyta</taxon>
        <taxon>Magnoliopsida</taxon>
        <taxon>eudicotyledons</taxon>
        <taxon>Gunneridae</taxon>
        <taxon>Pentapetalae</taxon>
        <taxon>asterids</taxon>
        <taxon>Ericales</taxon>
        <taxon>Actinidiaceae</taxon>
        <taxon>Actinidia</taxon>
    </lineage>
</organism>
<evidence type="ECO:0000313" key="2">
    <source>
        <dbReference type="EMBL" id="GFZ18265.1"/>
    </source>
</evidence>
<feature type="transmembrane region" description="Helical" evidence="1">
    <location>
        <begin position="80"/>
        <end position="102"/>
    </location>
</feature>
<feature type="transmembrane region" description="Helical" evidence="1">
    <location>
        <begin position="123"/>
        <end position="152"/>
    </location>
</feature>
<name>A0A7J0H5N1_9ERIC</name>
<dbReference type="Proteomes" id="UP000585474">
    <property type="component" value="Unassembled WGS sequence"/>
</dbReference>
<keyword evidence="1" id="KW-1133">Transmembrane helix</keyword>
<evidence type="ECO:0008006" key="4">
    <source>
        <dbReference type="Google" id="ProtNLM"/>
    </source>
</evidence>
<proteinExistence type="predicted"/>
<sequence>MAPTLTFCVVVSESKRIINAHSRHFLALSVLSLLPLSFSLIIYPTLSATLSQSQTTPTQSLLRQSPTVPDLSLQTLALPLAYSLFVFLISLSAAGTITYSTYHGFYGRPVKIASAVKSLVHTFVPLVVTTIASQFLVVLVCAAFGGFSVFLIKGIEILGFEMDYNSDHFRALSIVVSIFLVLVLVYLQVNWALAGVIVVVESKWGFEPLWRSAYLVKGLRSVSLSLLLFFGFVIGFNVWIHSRITSIGLPNFGDVWVCFWFILKTVCVSSLLTMFMLHSVASNTVLYMYGKALHGELDLEIAEEFAREYVSLPFDDAKLPHVVFVA</sequence>
<dbReference type="EMBL" id="BJWL01000027">
    <property type="protein sequence ID" value="GFZ18265.1"/>
    <property type="molecule type" value="Genomic_DNA"/>
</dbReference>
<keyword evidence="3" id="KW-1185">Reference proteome</keyword>
<accession>A0A7J0H5N1</accession>
<comment type="caution">
    <text evidence="2">The sequence shown here is derived from an EMBL/GenBank/DDBJ whole genome shotgun (WGS) entry which is preliminary data.</text>
</comment>
<dbReference type="OrthoDB" id="1934322at2759"/>
<gene>
    <name evidence="2" type="ORF">Acr_27g0000040</name>
</gene>
<evidence type="ECO:0000313" key="3">
    <source>
        <dbReference type="Proteomes" id="UP000585474"/>
    </source>
</evidence>
<dbReference type="AlphaFoldDB" id="A0A7J0H5N1"/>
<dbReference type="PANTHER" id="PTHR33133:SF7">
    <property type="entry name" value="F26K24.10 PROTEIN-RELATED"/>
    <property type="match status" value="1"/>
</dbReference>
<reference evidence="2 3" key="1">
    <citation type="submission" date="2019-07" db="EMBL/GenBank/DDBJ databases">
        <title>De Novo Assembly of kiwifruit Actinidia rufa.</title>
        <authorList>
            <person name="Sugita-Konishi S."/>
            <person name="Sato K."/>
            <person name="Mori E."/>
            <person name="Abe Y."/>
            <person name="Kisaki G."/>
            <person name="Hamano K."/>
            <person name="Suezawa K."/>
            <person name="Otani M."/>
            <person name="Fukuda T."/>
            <person name="Manabe T."/>
            <person name="Gomi K."/>
            <person name="Tabuchi M."/>
            <person name="Akimitsu K."/>
            <person name="Kataoka I."/>
        </authorList>
    </citation>
    <scope>NUCLEOTIDE SEQUENCE [LARGE SCALE GENOMIC DNA]</scope>
    <source>
        <strain evidence="3">cv. Fuchu</strain>
    </source>
</reference>
<evidence type="ECO:0000256" key="1">
    <source>
        <dbReference type="SAM" id="Phobius"/>
    </source>
</evidence>
<feature type="transmembrane region" description="Helical" evidence="1">
    <location>
        <begin position="221"/>
        <end position="240"/>
    </location>
</feature>
<keyword evidence="1" id="KW-0812">Transmembrane</keyword>
<keyword evidence="1" id="KW-0472">Membrane</keyword>
<protein>
    <recommendedName>
        <fullName evidence="4">Transmembrane protein</fullName>
    </recommendedName>
</protein>
<feature type="transmembrane region" description="Helical" evidence="1">
    <location>
        <begin position="260"/>
        <end position="281"/>
    </location>
</feature>
<feature type="transmembrane region" description="Helical" evidence="1">
    <location>
        <begin position="25"/>
        <end position="46"/>
    </location>
</feature>
<dbReference type="PANTHER" id="PTHR33133">
    <property type="entry name" value="OS08G0107100 PROTEIN-RELATED"/>
    <property type="match status" value="1"/>
</dbReference>